<comment type="caution">
    <text evidence="1">The sequence shown here is derived from an EMBL/GenBank/DDBJ whole genome shotgun (WGS) entry which is preliminary data.</text>
</comment>
<gene>
    <name evidence="1" type="ORF">CN958_15300</name>
</gene>
<organism evidence="1 2">
    <name type="scientific">Bacillus cereus</name>
    <dbReference type="NCBI Taxonomy" id="1396"/>
    <lineage>
        <taxon>Bacteria</taxon>
        <taxon>Bacillati</taxon>
        <taxon>Bacillota</taxon>
        <taxon>Bacilli</taxon>
        <taxon>Bacillales</taxon>
        <taxon>Bacillaceae</taxon>
        <taxon>Bacillus</taxon>
        <taxon>Bacillus cereus group</taxon>
    </lineage>
</organism>
<accession>A0A2B9DYR0</accession>
<proteinExistence type="predicted"/>
<dbReference type="Proteomes" id="UP000222054">
    <property type="component" value="Unassembled WGS sequence"/>
</dbReference>
<evidence type="ECO:0008006" key="3">
    <source>
        <dbReference type="Google" id="ProtNLM"/>
    </source>
</evidence>
<evidence type="ECO:0000313" key="2">
    <source>
        <dbReference type="Proteomes" id="UP000222054"/>
    </source>
</evidence>
<protein>
    <recommendedName>
        <fullName evidence="3">Replicase RepFR55</fullName>
    </recommendedName>
</protein>
<dbReference type="EMBL" id="NUHO01000055">
    <property type="protein sequence ID" value="PGM92616.1"/>
    <property type="molecule type" value="Genomic_DNA"/>
</dbReference>
<reference evidence="1 2" key="1">
    <citation type="submission" date="2017-09" db="EMBL/GenBank/DDBJ databases">
        <title>Large-scale bioinformatics analysis of Bacillus genomes uncovers conserved roles of natural products in bacterial physiology.</title>
        <authorList>
            <consortium name="Agbiome Team Llc"/>
            <person name="Bleich R.M."/>
            <person name="Grubbs K.J."/>
            <person name="Santa Maria K.C."/>
            <person name="Allen S.E."/>
            <person name="Farag S."/>
            <person name="Shank E.A."/>
            <person name="Bowers A."/>
        </authorList>
    </citation>
    <scope>NUCLEOTIDE SEQUENCE [LARGE SCALE GENOMIC DNA]</scope>
    <source>
        <strain evidence="1 2">AFS053130</strain>
    </source>
</reference>
<evidence type="ECO:0000313" key="1">
    <source>
        <dbReference type="EMBL" id="PGM92616.1"/>
    </source>
</evidence>
<sequence>MLLKNFLLSKAKSELSPQLHHLSKTPGAINKAIKKVIKEIDNIIWDLEGVTTKEFLETTRRYQALETVLSFLVQEGYSQVRQDYISKKSGISKPLINEIIAWLEEIGVCQQIKTRREGKKAPSIYILAIHSNYIQIIGYFRKKWALAIEVTDTFSKLLQEKVLNKKQTEEPKEEQLHKNRQQGIHHFNLEANSEIPKKLQEYASSDQIDLYEYVKKRFKNNNHVTEEDCYKIAIKMPKSMDKVQFDTFCETLECLNVQASSIDHIAAWVEEAYMIKYNDHLNKQKRHNQTDVKQNKFNLIGNLDLLKKSLGITYS</sequence>
<dbReference type="RefSeq" id="WP_098777452.1">
    <property type="nucleotide sequence ID" value="NZ_NUHO01000055.1"/>
</dbReference>
<dbReference type="AlphaFoldDB" id="A0A2B9DYR0"/>
<name>A0A2B9DYR0_BACCE</name>